<gene>
    <name evidence="1" type="ORF">K505DRAFT_330776</name>
</gene>
<sequence>MEISTTEPLYYTAIKCRHPSLRRRALELMKLARGVGVWDGDAMAVIASHVIDLEEGPIAGNACVAARGTRYRDFEQYLDSVHEFVGLDDPISTTSSSDDGAKARQINLVSEVAFKSNIQKRSVEVDCGWFSEEKRTWKHRVTVLSW</sequence>
<organism evidence="1 2">
    <name type="scientific">Melanomma pulvis-pyrius CBS 109.77</name>
    <dbReference type="NCBI Taxonomy" id="1314802"/>
    <lineage>
        <taxon>Eukaryota</taxon>
        <taxon>Fungi</taxon>
        <taxon>Dikarya</taxon>
        <taxon>Ascomycota</taxon>
        <taxon>Pezizomycotina</taxon>
        <taxon>Dothideomycetes</taxon>
        <taxon>Pleosporomycetidae</taxon>
        <taxon>Pleosporales</taxon>
        <taxon>Melanommataceae</taxon>
        <taxon>Melanomma</taxon>
    </lineage>
</organism>
<accession>A0A6A6WPN8</accession>
<name>A0A6A6WPN8_9PLEO</name>
<evidence type="ECO:0000313" key="2">
    <source>
        <dbReference type="Proteomes" id="UP000799757"/>
    </source>
</evidence>
<proteinExistence type="predicted"/>
<dbReference type="Proteomes" id="UP000799757">
    <property type="component" value="Unassembled WGS sequence"/>
</dbReference>
<dbReference type="OrthoDB" id="3798044at2759"/>
<keyword evidence="2" id="KW-1185">Reference proteome</keyword>
<dbReference type="EMBL" id="MU002663">
    <property type="protein sequence ID" value="KAF2785807.1"/>
    <property type="molecule type" value="Genomic_DNA"/>
</dbReference>
<reference evidence="1" key="1">
    <citation type="journal article" date="2020" name="Stud. Mycol.">
        <title>101 Dothideomycetes genomes: a test case for predicting lifestyles and emergence of pathogens.</title>
        <authorList>
            <person name="Haridas S."/>
            <person name="Albert R."/>
            <person name="Binder M."/>
            <person name="Bloem J."/>
            <person name="Labutti K."/>
            <person name="Salamov A."/>
            <person name="Andreopoulos B."/>
            <person name="Baker S."/>
            <person name="Barry K."/>
            <person name="Bills G."/>
            <person name="Bluhm B."/>
            <person name="Cannon C."/>
            <person name="Castanera R."/>
            <person name="Culley D."/>
            <person name="Daum C."/>
            <person name="Ezra D."/>
            <person name="Gonzalez J."/>
            <person name="Henrissat B."/>
            <person name="Kuo A."/>
            <person name="Liang C."/>
            <person name="Lipzen A."/>
            <person name="Lutzoni F."/>
            <person name="Magnuson J."/>
            <person name="Mondo S."/>
            <person name="Nolan M."/>
            <person name="Ohm R."/>
            <person name="Pangilinan J."/>
            <person name="Park H.-J."/>
            <person name="Ramirez L."/>
            <person name="Alfaro M."/>
            <person name="Sun H."/>
            <person name="Tritt A."/>
            <person name="Yoshinaga Y."/>
            <person name="Zwiers L.-H."/>
            <person name="Turgeon B."/>
            <person name="Goodwin S."/>
            <person name="Spatafora J."/>
            <person name="Crous P."/>
            <person name="Grigoriev I."/>
        </authorList>
    </citation>
    <scope>NUCLEOTIDE SEQUENCE</scope>
    <source>
        <strain evidence="1">CBS 109.77</strain>
    </source>
</reference>
<dbReference type="AlphaFoldDB" id="A0A6A6WPN8"/>
<evidence type="ECO:0000313" key="1">
    <source>
        <dbReference type="EMBL" id="KAF2785807.1"/>
    </source>
</evidence>
<protein>
    <submittedName>
        <fullName evidence="1">Uncharacterized protein</fullName>
    </submittedName>
</protein>